<reference evidence="2" key="1">
    <citation type="submission" date="2023-06" db="EMBL/GenBank/DDBJ databases">
        <authorList>
            <consortium name="Lawrence Berkeley National Laboratory"/>
            <person name="Ahrendt S."/>
            <person name="Sahu N."/>
            <person name="Indic B."/>
            <person name="Wong-Bajracharya J."/>
            <person name="Merenyi Z."/>
            <person name="Ke H.-M."/>
            <person name="Monk M."/>
            <person name="Kocsube S."/>
            <person name="Drula E."/>
            <person name="Lipzen A."/>
            <person name="Balint B."/>
            <person name="Henrissat B."/>
            <person name="Andreopoulos B."/>
            <person name="Martin F.M."/>
            <person name="Harder C.B."/>
            <person name="Rigling D."/>
            <person name="Ford K.L."/>
            <person name="Foster G.D."/>
            <person name="Pangilinan J."/>
            <person name="Papanicolaou A."/>
            <person name="Barry K."/>
            <person name="LaButti K."/>
            <person name="Viragh M."/>
            <person name="Koriabine M."/>
            <person name="Yan M."/>
            <person name="Riley R."/>
            <person name="Champramary S."/>
            <person name="Plett K.L."/>
            <person name="Tsai I.J."/>
            <person name="Slot J."/>
            <person name="Sipos G."/>
            <person name="Plett J."/>
            <person name="Nagy L.G."/>
            <person name="Grigoriev I.V."/>
        </authorList>
    </citation>
    <scope>NUCLEOTIDE SEQUENCE</scope>
    <source>
        <strain evidence="2">FPL87.14</strain>
    </source>
</reference>
<evidence type="ECO:0000313" key="2">
    <source>
        <dbReference type="EMBL" id="KAK0454931.1"/>
    </source>
</evidence>
<gene>
    <name evidence="2" type="ORF">EV421DRAFT_1730013</name>
</gene>
<feature type="compositionally biased region" description="Low complexity" evidence="1">
    <location>
        <begin position="495"/>
        <end position="510"/>
    </location>
</feature>
<keyword evidence="3" id="KW-1185">Reference proteome</keyword>
<feature type="region of interest" description="Disordered" evidence="1">
    <location>
        <begin position="187"/>
        <end position="290"/>
    </location>
</feature>
<name>A0AA39K7Y8_9AGAR</name>
<feature type="compositionally biased region" description="Polar residues" evidence="1">
    <location>
        <begin position="226"/>
        <end position="247"/>
    </location>
</feature>
<accession>A0AA39K7Y8</accession>
<dbReference type="EMBL" id="JAUEPT010000002">
    <property type="protein sequence ID" value="KAK0454931.1"/>
    <property type="molecule type" value="Genomic_DNA"/>
</dbReference>
<evidence type="ECO:0000256" key="1">
    <source>
        <dbReference type="SAM" id="MobiDB-lite"/>
    </source>
</evidence>
<dbReference type="Proteomes" id="UP001175226">
    <property type="component" value="Unassembled WGS sequence"/>
</dbReference>
<feature type="region of interest" description="Disordered" evidence="1">
    <location>
        <begin position="473"/>
        <end position="543"/>
    </location>
</feature>
<comment type="caution">
    <text evidence="2">The sequence shown here is derived from an EMBL/GenBank/DDBJ whole genome shotgun (WGS) entry which is preliminary data.</text>
</comment>
<dbReference type="AlphaFoldDB" id="A0AA39K7Y8"/>
<protein>
    <submittedName>
        <fullName evidence="2">Uncharacterized protein</fullName>
    </submittedName>
</protein>
<proteinExistence type="predicted"/>
<evidence type="ECO:0000313" key="3">
    <source>
        <dbReference type="Proteomes" id="UP001175226"/>
    </source>
</evidence>
<organism evidence="2 3">
    <name type="scientific">Armillaria borealis</name>
    <dbReference type="NCBI Taxonomy" id="47425"/>
    <lineage>
        <taxon>Eukaryota</taxon>
        <taxon>Fungi</taxon>
        <taxon>Dikarya</taxon>
        <taxon>Basidiomycota</taxon>
        <taxon>Agaricomycotina</taxon>
        <taxon>Agaricomycetes</taxon>
        <taxon>Agaricomycetidae</taxon>
        <taxon>Agaricales</taxon>
        <taxon>Marasmiineae</taxon>
        <taxon>Physalacriaceae</taxon>
        <taxon>Armillaria</taxon>
    </lineage>
</organism>
<feature type="region of interest" description="Disordered" evidence="1">
    <location>
        <begin position="678"/>
        <end position="714"/>
    </location>
</feature>
<sequence>MAISVNHISIFDVHVVHQMEHSFEWKGRLGIMAENGRKESVQLQDSSYPLCTCAHWKETGGSYWNLDSPHGGAEKGFIHCASGTVTNTGWSHDGRGMYNGRLMMFRIKKAASKAFYNTTMNGNDGPTTTTLGSATMRQPAAIVLEEVHFPVTELAGCSQTKRPHSRKRWSKQQLLRYLEGIGDLVTPLAPTLPPSPPASRASSPTPGSKRKPDPSLPQEPSKRPRTSSVSSRSYPQPPRTANSTQPPATHRPSNPLPPVDPAARSEPCEDGEVREDLPLPPPPPPSSTEAVNVVSSFMPVRRPKRGRPYTRHFDQLHDKYHNAGRQLKYSGDARFWSTYPSSHREYRPLPNPPPLNSPYHKYGGLIARLELVDALICFTYSLWNKDYNKRSCIVDSWTTITAFLSWCKQKWQTEEASNDGEKALLGLIFMIEGFINARKVAYSPRQHDQELAQAVDVARKAVESAINQAESIPKGANPSLLGVNTQKQGTPQMLPSPASIAPANSANSTPTNRDDGTPNPNGRSSSIASSVAPPPAPVVVAPAPHPRIIPSRYHNSQIPAHVATAANSVTVPMGTHLIGSLKDNFSNIGTSVASLKMAEQTLTLPVIARHFPKTFARMAYSTLSFNDEHEPDIEDDEGELFWPGQCLSGEGLGWLCLMGQAMLREFGRPYGYKGLAGVVPKPRPEDSMEGGNKAGKMGSRPGSTPHGHTPSMSR</sequence>
<feature type="compositionally biased region" description="Polar residues" evidence="1">
    <location>
        <begin position="482"/>
        <end position="493"/>
    </location>
</feature>
<feature type="compositionally biased region" description="Pro residues" evidence="1">
    <location>
        <begin position="532"/>
        <end position="543"/>
    </location>
</feature>